<dbReference type="NCBIfam" id="NF041163">
    <property type="entry name" value="encap_f2b"/>
    <property type="match status" value="1"/>
</dbReference>
<sequence>MSTQPSWHQPDQRSDQRSAGRAQLSLGIAAARNLATTTKSVPQMQGISSRWLLRLLPWVEVKGGAYRVNRRLVYTVGDGRVTFVQEGATVRVVPAELGELPLLRGFDDHDVLRALADRFEQRELRAGEVVAEAGRPADHVYLVARGKVEKTRPGTYGEPHRTGVVTDGGIIGSDVIEDVQEEDVQAGVREREARGPRPWGFTARALTPCTVLVLPRTAFDEVVAHSERLRAHVARRRAEASRPRNKRGEADIALASGHTGEPVLPGTFVDYELRPREYELSVAQTVLRVHSRVADLYNDPMDQLEQQLRLTIEALRERQEHELVNNPEFGLLHNADHGQRIPTHSGPPTPDDMDELLSMRRGTSAFLAHPRAIAAFGRECNKRGLAFGEADVNGHRVPAWRGVPIYPCGKIPVTEQGTSSILAMRTGEAEQGVVGLRQTGIPDEYEPGLNVRFMGINDQAIISYLVSTYYSAAVLVPDALGVLEDVEVFRPSGDAG</sequence>
<dbReference type="CDD" id="cd00038">
    <property type="entry name" value="CAP_ED"/>
    <property type="match status" value="1"/>
</dbReference>
<dbReference type="RefSeq" id="WP_190128681.1">
    <property type="nucleotide sequence ID" value="NZ_BNBD01000002.1"/>
</dbReference>
<dbReference type="Proteomes" id="UP000638313">
    <property type="component" value="Unassembled WGS sequence"/>
</dbReference>
<proteinExistence type="predicted"/>
<dbReference type="InterPro" id="IPR045641">
    <property type="entry name" value="SrpI-like"/>
</dbReference>
<feature type="region of interest" description="Disordered" evidence="1">
    <location>
        <begin position="1"/>
        <end position="20"/>
    </location>
</feature>
<comment type="caution">
    <text evidence="3">The sequence shown here is derived from an EMBL/GenBank/DDBJ whole genome shotgun (WGS) entry which is preliminary data.</text>
</comment>
<feature type="domain" description="Cyclic nucleotide-binding" evidence="2">
    <location>
        <begin position="108"/>
        <end position="223"/>
    </location>
</feature>
<dbReference type="PANTHER" id="PTHR24567">
    <property type="entry name" value="CRP FAMILY TRANSCRIPTIONAL REGULATORY PROTEIN"/>
    <property type="match status" value="1"/>
</dbReference>
<name>A0A919EBS3_9ACTN</name>
<dbReference type="InterPro" id="IPR050397">
    <property type="entry name" value="Env_Response_Regulators"/>
</dbReference>
<organism evidence="3 4">
    <name type="scientific">Streptomyces mashuensis</name>
    <dbReference type="NCBI Taxonomy" id="33904"/>
    <lineage>
        <taxon>Bacteria</taxon>
        <taxon>Bacillati</taxon>
        <taxon>Actinomycetota</taxon>
        <taxon>Actinomycetes</taxon>
        <taxon>Kitasatosporales</taxon>
        <taxon>Streptomycetaceae</taxon>
        <taxon>Streptomyces</taxon>
    </lineage>
</organism>
<dbReference type="InterPro" id="IPR000595">
    <property type="entry name" value="cNMP-bd_dom"/>
</dbReference>
<keyword evidence="4" id="KW-1185">Reference proteome</keyword>
<dbReference type="InterPro" id="IPR018490">
    <property type="entry name" value="cNMP-bd_dom_sf"/>
</dbReference>
<dbReference type="EMBL" id="BNBD01000002">
    <property type="protein sequence ID" value="GHF35277.1"/>
    <property type="molecule type" value="Genomic_DNA"/>
</dbReference>
<dbReference type="AlphaFoldDB" id="A0A919EBS3"/>
<dbReference type="SUPFAM" id="SSF51206">
    <property type="entry name" value="cAMP-binding domain-like"/>
    <property type="match status" value="1"/>
</dbReference>
<protein>
    <submittedName>
        <fullName evidence="3">Nucleotide-binding protein</fullName>
    </submittedName>
</protein>
<evidence type="ECO:0000313" key="4">
    <source>
        <dbReference type="Proteomes" id="UP000638313"/>
    </source>
</evidence>
<dbReference type="InterPro" id="IPR049817">
    <property type="entry name" value="Encap_f2b"/>
</dbReference>
<dbReference type="PROSITE" id="PS50042">
    <property type="entry name" value="CNMP_BINDING_3"/>
    <property type="match status" value="1"/>
</dbReference>
<dbReference type="GO" id="GO:0003700">
    <property type="term" value="F:DNA-binding transcription factor activity"/>
    <property type="evidence" value="ECO:0007669"/>
    <property type="project" value="TreeGrafter"/>
</dbReference>
<evidence type="ECO:0000313" key="3">
    <source>
        <dbReference type="EMBL" id="GHF35277.1"/>
    </source>
</evidence>
<dbReference type="Pfam" id="PF00027">
    <property type="entry name" value="cNMP_binding"/>
    <property type="match status" value="1"/>
</dbReference>
<reference evidence="3" key="1">
    <citation type="journal article" date="2014" name="Int. J. Syst. Evol. Microbiol.">
        <title>Complete genome sequence of Corynebacterium casei LMG S-19264T (=DSM 44701T), isolated from a smear-ripened cheese.</title>
        <authorList>
            <consortium name="US DOE Joint Genome Institute (JGI-PGF)"/>
            <person name="Walter F."/>
            <person name="Albersmeier A."/>
            <person name="Kalinowski J."/>
            <person name="Ruckert C."/>
        </authorList>
    </citation>
    <scope>NUCLEOTIDE SEQUENCE</scope>
    <source>
        <strain evidence="3">JCM 4059</strain>
    </source>
</reference>
<accession>A0A919EBS3</accession>
<evidence type="ECO:0000259" key="2">
    <source>
        <dbReference type="PROSITE" id="PS50042"/>
    </source>
</evidence>
<dbReference type="Pfam" id="PF19307">
    <property type="entry name" value="SrpI-like"/>
    <property type="match status" value="1"/>
</dbReference>
<gene>
    <name evidence="3" type="ORF">GCM10010218_15620</name>
</gene>
<evidence type="ECO:0000256" key="1">
    <source>
        <dbReference type="SAM" id="MobiDB-lite"/>
    </source>
</evidence>
<reference evidence="3" key="2">
    <citation type="submission" date="2020-09" db="EMBL/GenBank/DDBJ databases">
        <authorList>
            <person name="Sun Q."/>
            <person name="Ohkuma M."/>
        </authorList>
    </citation>
    <scope>NUCLEOTIDE SEQUENCE</scope>
    <source>
        <strain evidence="3">JCM 4059</strain>
    </source>
</reference>
<dbReference type="Gene3D" id="2.60.120.10">
    <property type="entry name" value="Jelly Rolls"/>
    <property type="match status" value="1"/>
</dbReference>
<dbReference type="SMART" id="SM00100">
    <property type="entry name" value="cNMP"/>
    <property type="match status" value="1"/>
</dbReference>
<dbReference type="InterPro" id="IPR014710">
    <property type="entry name" value="RmlC-like_jellyroll"/>
</dbReference>
<dbReference type="PANTHER" id="PTHR24567:SF74">
    <property type="entry name" value="HTH-TYPE TRANSCRIPTIONAL REGULATOR ARCR"/>
    <property type="match status" value="1"/>
</dbReference>
<dbReference type="GO" id="GO:0005829">
    <property type="term" value="C:cytosol"/>
    <property type="evidence" value="ECO:0007669"/>
    <property type="project" value="TreeGrafter"/>
</dbReference>